<protein>
    <recommendedName>
        <fullName evidence="2">DUF7082 domain-containing protein</fullName>
    </recommendedName>
</protein>
<evidence type="ECO:0000256" key="1">
    <source>
        <dbReference type="SAM" id="MobiDB-lite"/>
    </source>
</evidence>
<dbReference type="Pfam" id="PF23305">
    <property type="entry name" value="DUF7082"/>
    <property type="match status" value="1"/>
</dbReference>
<dbReference type="GO" id="GO:0005634">
    <property type="term" value="C:nucleus"/>
    <property type="evidence" value="ECO:0007669"/>
    <property type="project" value="TreeGrafter"/>
</dbReference>
<reference evidence="3" key="1">
    <citation type="journal article" date="2022" name="bioRxiv">
        <title>Deciphering the potential niche of two novel black yeast fungi from a biological soil crust based on their genomes, phenotypes, and melanin regulation.</title>
        <authorList>
            <consortium name="DOE Joint Genome Institute"/>
            <person name="Carr E.C."/>
            <person name="Barton Q."/>
            <person name="Grambo S."/>
            <person name="Sullivan M."/>
            <person name="Renfro C.M."/>
            <person name="Kuo A."/>
            <person name="Pangilinan J."/>
            <person name="Lipzen A."/>
            <person name="Keymanesh K."/>
            <person name="Savage E."/>
            <person name="Barry K."/>
            <person name="Grigoriev I.V."/>
            <person name="Riekhof W.R."/>
            <person name="Harris S.S."/>
        </authorList>
    </citation>
    <scope>NUCLEOTIDE SEQUENCE</scope>
    <source>
        <strain evidence="3">JF 03-4F</strain>
    </source>
</reference>
<comment type="caution">
    <text evidence="3">The sequence shown here is derived from an EMBL/GenBank/DDBJ whole genome shotgun (WGS) entry which is preliminary data.</text>
</comment>
<gene>
    <name evidence="3" type="ORF">EDD36DRAFT_441450</name>
</gene>
<dbReference type="AlphaFoldDB" id="A0AAN6IBH7"/>
<name>A0AAN6IBH7_9EURO</name>
<keyword evidence="4" id="KW-1185">Reference proteome</keyword>
<dbReference type="Proteomes" id="UP001203852">
    <property type="component" value="Unassembled WGS sequence"/>
</dbReference>
<dbReference type="InterPro" id="IPR055509">
    <property type="entry name" value="DUF7082"/>
</dbReference>
<proteinExistence type="predicted"/>
<dbReference type="PANTHER" id="PTHR39463:SF1">
    <property type="entry name" value="MEDUSA"/>
    <property type="match status" value="1"/>
</dbReference>
<evidence type="ECO:0000313" key="4">
    <source>
        <dbReference type="Proteomes" id="UP001203852"/>
    </source>
</evidence>
<evidence type="ECO:0000313" key="3">
    <source>
        <dbReference type="EMBL" id="KAI1611423.1"/>
    </source>
</evidence>
<dbReference type="EMBL" id="MU404356">
    <property type="protein sequence ID" value="KAI1611423.1"/>
    <property type="molecule type" value="Genomic_DNA"/>
</dbReference>
<accession>A0AAN6IBH7</accession>
<feature type="domain" description="DUF7082" evidence="2">
    <location>
        <begin position="261"/>
        <end position="414"/>
    </location>
</feature>
<feature type="compositionally biased region" description="Polar residues" evidence="1">
    <location>
        <begin position="191"/>
        <end position="203"/>
    </location>
</feature>
<evidence type="ECO:0000259" key="2">
    <source>
        <dbReference type="Pfam" id="PF23305"/>
    </source>
</evidence>
<sequence length="579" mass="64269">MSGYEKMGQPGVIDFQTASAVPNPMFFGSYPQTPYDHHPLLQPGHAQSVDFSYVPGNVYQERNFEERKPTFMEAQDHKAFHVPHQRVSSASSVPPKSLKRKVSSLDGYDAAPAQKKAALTQFQVQDPNGDYYDLSGRTSPYSPFVPTPTGSTGLPAYAGQMPSPRPSGHHYSTSTASAVSLAAPSPHTPAFSPSFTTVKSEQSPAAPMTPIPRPHTTSPLKSSIPKLVRTSTIQQTPPGVCSTMAMAQPQNFNPYAIHPLKASLKLKGDLDSMKDNWTKDEKETRRRLVEFRRNQSNSCITAEFGPVAPQDRQPSSICISCIWWKERNEFYVTSVDTIYLLEALVGVRFTVEEKNRIRRNLEGFRPMTVSKAKTESEEFFKVIMGFPHPKPRNIEKDVKVFPWKILSTALKKIISKYSASYSSTASSLLTPVSSVFSHGDMMSEYQYAASPHQEYIANTGAPYHGHGEMTYFQQIPGAMRGQISMPQPPPVPELQLQMPEYAPAYDANGQYVYQMVPPPRGTMPMVTQPMTAPVSRMPSWDYTNFVNDSPVTMAPQSAPPTGYPRGPMGMAEFVPLHRN</sequence>
<feature type="region of interest" description="Disordered" evidence="1">
    <location>
        <begin position="191"/>
        <end position="223"/>
    </location>
</feature>
<organism evidence="3 4">
    <name type="scientific">Exophiala viscosa</name>
    <dbReference type="NCBI Taxonomy" id="2486360"/>
    <lineage>
        <taxon>Eukaryota</taxon>
        <taxon>Fungi</taxon>
        <taxon>Dikarya</taxon>
        <taxon>Ascomycota</taxon>
        <taxon>Pezizomycotina</taxon>
        <taxon>Eurotiomycetes</taxon>
        <taxon>Chaetothyriomycetidae</taxon>
        <taxon>Chaetothyriales</taxon>
        <taxon>Herpotrichiellaceae</taxon>
        <taxon>Exophiala</taxon>
    </lineage>
</organism>
<dbReference type="PANTHER" id="PTHR39463">
    <property type="entry name" value="MEDUSA"/>
    <property type="match status" value="1"/>
</dbReference>